<reference evidence="1" key="1">
    <citation type="submission" date="2018-01" db="EMBL/GenBank/DDBJ databases">
        <title>An insight into the sialome of Amazonian anophelines.</title>
        <authorList>
            <person name="Ribeiro J.M."/>
            <person name="Scarpassa V."/>
            <person name="Calvo E."/>
        </authorList>
    </citation>
    <scope>NUCLEOTIDE SEQUENCE</scope>
    <source>
        <tissue evidence="1">Salivary glands</tissue>
    </source>
</reference>
<organism evidence="1">
    <name type="scientific">Anopheles braziliensis</name>
    <dbReference type="NCBI Taxonomy" id="58242"/>
    <lineage>
        <taxon>Eukaryota</taxon>
        <taxon>Metazoa</taxon>
        <taxon>Ecdysozoa</taxon>
        <taxon>Arthropoda</taxon>
        <taxon>Hexapoda</taxon>
        <taxon>Insecta</taxon>
        <taxon>Pterygota</taxon>
        <taxon>Neoptera</taxon>
        <taxon>Endopterygota</taxon>
        <taxon>Diptera</taxon>
        <taxon>Nematocera</taxon>
        <taxon>Culicoidea</taxon>
        <taxon>Culicidae</taxon>
        <taxon>Anophelinae</taxon>
        <taxon>Anopheles</taxon>
    </lineage>
</organism>
<dbReference type="AlphaFoldDB" id="A0A2M3ZWE3"/>
<proteinExistence type="predicted"/>
<evidence type="ECO:0000313" key="1">
    <source>
        <dbReference type="EMBL" id="MBW32815.1"/>
    </source>
</evidence>
<name>A0A2M3ZWE3_9DIPT</name>
<sequence>MVVKRMPHHSLSLSLTSLPWCSSHFYRIAASGTWPQPAPNWFFFDKIFEIKYNKCETFLPFATISNGNRCCCANFHFYYNPPSVSLSRGRFFG</sequence>
<accession>A0A2M3ZWE3</accession>
<dbReference type="EMBL" id="GGFM01012064">
    <property type="protein sequence ID" value="MBW32815.1"/>
    <property type="molecule type" value="Transcribed_RNA"/>
</dbReference>
<protein>
    <submittedName>
        <fullName evidence="1">Putative secreted peptide</fullName>
    </submittedName>
</protein>